<name>A0AA34TP26_9VIBR</name>
<organism evidence="2 3">
    <name type="scientific">Vibrio syngnathi</name>
    <dbReference type="NCBI Taxonomy" id="3034029"/>
    <lineage>
        <taxon>Bacteria</taxon>
        <taxon>Pseudomonadati</taxon>
        <taxon>Pseudomonadota</taxon>
        <taxon>Gammaproteobacteria</taxon>
        <taxon>Vibrionales</taxon>
        <taxon>Vibrionaceae</taxon>
        <taxon>Vibrio</taxon>
    </lineage>
</organism>
<evidence type="ECO:0000313" key="3">
    <source>
        <dbReference type="Proteomes" id="UP000194136"/>
    </source>
</evidence>
<gene>
    <name evidence="2" type="ORF">K08M4_17160</name>
</gene>
<evidence type="ECO:0000256" key="1">
    <source>
        <dbReference type="SAM" id="MobiDB-lite"/>
    </source>
</evidence>
<dbReference type="Proteomes" id="UP000194136">
    <property type="component" value="Chromosome 1"/>
</dbReference>
<feature type="region of interest" description="Disordered" evidence="1">
    <location>
        <begin position="1"/>
        <end position="22"/>
    </location>
</feature>
<sequence length="46" mass="5331">MFEKVLAAPADPRHTEELKKESRAQKSTLVLASTKMKMVKRLYLKQ</sequence>
<evidence type="ECO:0000313" key="2">
    <source>
        <dbReference type="EMBL" id="ARP38471.1"/>
    </source>
</evidence>
<reference evidence="2 3" key="1">
    <citation type="submission" date="2016-10" db="EMBL/GenBank/DDBJ databases">
        <title>The High Quality Genome of Vibrio splendidus K08M4.</title>
        <authorList>
            <person name="Wendling C."/>
            <person name="Chibani C.M."/>
            <person name="Hertel R."/>
            <person name="Sproer C."/>
            <person name="Bunk B."/>
            <person name="Overmann J."/>
            <person name="Roth O."/>
            <person name="Liesegang H."/>
        </authorList>
    </citation>
    <scope>NUCLEOTIDE SEQUENCE [LARGE SCALE GENOMIC DNA]</scope>
    <source>
        <strain evidence="2 3">K08M4</strain>
    </source>
</reference>
<dbReference type="KEGG" id="vsy:K08M4_17160"/>
<dbReference type="AlphaFoldDB" id="A0AA34TP26"/>
<feature type="compositionally biased region" description="Basic and acidic residues" evidence="1">
    <location>
        <begin position="11"/>
        <end position="22"/>
    </location>
</feature>
<protein>
    <submittedName>
        <fullName evidence="2">Uncharacterized protein</fullName>
    </submittedName>
</protein>
<proteinExistence type="predicted"/>
<keyword evidence="3" id="KW-1185">Reference proteome</keyword>
<dbReference type="EMBL" id="CP017916">
    <property type="protein sequence ID" value="ARP38471.1"/>
    <property type="molecule type" value="Genomic_DNA"/>
</dbReference>
<accession>A0AA34TP26</accession>